<reference evidence="2 3" key="1">
    <citation type="journal article" date="2020" name="Mol. Plant">
        <title>The Chromosome-Based Rubber Tree Genome Provides New Insights into Spurge Genome Evolution and Rubber Biosynthesis.</title>
        <authorList>
            <person name="Liu J."/>
            <person name="Shi C."/>
            <person name="Shi C.C."/>
            <person name="Li W."/>
            <person name="Zhang Q.J."/>
            <person name="Zhang Y."/>
            <person name="Li K."/>
            <person name="Lu H.F."/>
            <person name="Shi C."/>
            <person name="Zhu S.T."/>
            <person name="Xiao Z.Y."/>
            <person name="Nan H."/>
            <person name="Yue Y."/>
            <person name="Zhu X.G."/>
            <person name="Wu Y."/>
            <person name="Hong X.N."/>
            <person name="Fan G.Y."/>
            <person name="Tong Y."/>
            <person name="Zhang D."/>
            <person name="Mao C.L."/>
            <person name="Liu Y.L."/>
            <person name="Hao S.J."/>
            <person name="Liu W.Q."/>
            <person name="Lv M.Q."/>
            <person name="Zhang H.B."/>
            <person name="Liu Y."/>
            <person name="Hu-Tang G.R."/>
            <person name="Wang J.P."/>
            <person name="Wang J.H."/>
            <person name="Sun Y.H."/>
            <person name="Ni S.B."/>
            <person name="Chen W.B."/>
            <person name="Zhang X.C."/>
            <person name="Jiao Y.N."/>
            <person name="Eichler E.E."/>
            <person name="Li G.H."/>
            <person name="Liu X."/>
            <person name="Gao L.Z."/>
        </authorList>
    </citation>
    <scope>NUCLEOTIDE SEQUENCE [LARGE SCALE GENOMIC DNA]</scope>
    <source>
        <strain evidence="3">cv. GT1</strain>
        <tissue evidence="2">Leaf</tissue>
    </source>
</reference>
<feature type="region of interest" description="Disordered" evidence="1">
    <location>
        <begin position="778"/>
        <end position="798"/>
    </location>
</feature>
<feature type="compositionally biased region" description="Basic and acidic residues" evidence="1">
    <location>
        <begin position="908"/>
        <end position="918"/>
    </location>
</feature>
<evidence type="ECO:0000313" key="3">
    <source>
        <dbReference type="Proteomes" id="UP000467840"/>
    </source>
</evidence>
<organism evidence="2 3">
    <name type="scientific">Hevea brasiliensis</name>
    <name type="common">Para rubber tree</name>
    <name type="synonym">Siphonia brasiliensis</name>
    <dbReference type="NCBI Taxonomy" id="3981"/>
    <lineage>
        <taxon>Eukaryota</taxon>
        <taxon>Viridiplantae</taxon>
        <taxon>Streptophyta</taxon>
        <taxon>Embryophyta</taxon>
        <taxon>Tracheophyta</taxon>
        <taxon>Spermatophyta</taxon>
        <taxon>Magnoliopsida</taxon>
        <taxon>eudicotyledons</taxon>
        <taxon>Gunneridae</taxon>
        <taxon>Pentapetalae</taxon>
        <taxon>rosids</taxon>
        <taxon>fabids</taxon>
        <taxon>Malpighiales</taxon>
        <taxon>Euphorbiaceae</taxon>
        <taxon>Crotonoideae</taxon>
        <taxon>Micrandreae</taxon>
        <taxon>Hevea</taxon>
    </lineage>
</organism>
<feature type="region of interest" description="Disordered" evidence="1">
    <location>
        <begin position="908"/>
        <end position="928"/>
    </location>
</feature>
<dbReference type="AlphaFoldDB" id="A0A6A6KSB1"/>
<evidence type="ECO:0000313" key="2">
    <source>
        <dbReference type="EMBL" id="KAF2291125.1"/>
    </source>
</evidence>
<feature type="region of interest" description="Disordered" evidence="1">
    <location>
        <begin position="252"/>
        <end position="291"/>
    </location>
</feature>
<sequence length="1122" mass="123209">MSTGKDECYGNDGICDNSVEVDRISIQEDGVCGLEGTEQDDIKYGIEHNLVPDNGRSLPEVSTEIVTESTKDVRQESNKTVSTNSNFEDRKNVLDRMVPDEIQELPSKKLHHYEETVVESNNGVDVVTDVPITKYCNAVMNMEDSQNMDGEPEQDGTPEPNGEQHAKKFKDSGYCVEVELGDCGGCQKVAAKVHSGADSSSSRTIREESSDSQIAVKEVVSGKFVEEQLNAAQRDQVAREGTLEDAWVVKLSNNGGSEEGPTQVNDSSDESLTESTCRESEFSEGKNVESMSQFPKSIKRINGMEEKEITCEVSDAKVDSIVKFIGYHMDEEAADVHDVIRENDEATANKTCTMTIEMKEARSGGFSKKNSIVEPGKAILDREDELSKVNDAGPVAFPEVASTDFGGLDKTSDGATVRAIELDNLEEKSGSELDISDFIALGMDVKAAEANEKFENVDGNLKGKDFKNHAEKESDNIVFSSHEVASLKIQVESAMFTNWEVNLIQGNGEEDQVIISDEDLLDNSMSKDSGHVMHAEEDKVEKLEEVLEHSLVSEDSGHTVQIKDVTDIQKFGQVAEMQFNEALDSVTKEPTVDHGQYEVSAINQEFIDIQNYEDRRVENFFFSSQEDVWVGADNVDGKDDLIKCNAKCAPENISYCSFQGIIENRACAEDKEVCAPTTGKIDILKEVADGETALSVSSDEESHEMARTKLQTIVSNCSNCEDNRPAEILLFADTYSGKPEIASGCSFTQQNEIAKASSEEFEEQVKENDDIIIGENGKAQKARGDLSDPTDVSSQGNGASCCQEVAEEQINVHQDAVNELALMDDVDYLTLNKLSCENESKIHSSEAGEAHCLQKLDGEVLTVVEPKNKDDFENLDTLSPFKSELLIDCSTISAVCSSHYHESEALEMKSEGTEESKMQDNMPTKTDDAQGSIVCEFKENESVNVEHFHVLSQKEILVENSEANTFQDAASLELTLKCEPSNLKQDNIGNLIVEDVGEAKESTKDIPKIVEEIVDHSPGFTTSGVGQDVTAGDGHSVQQKLLAPVKTSSHPGKEEELNVYGGDSVMKRKTNSISLIQGTLQKALDSYVMKENAPSTKREKVGDVTAQKTLPKRRPLEDLRKQ</sequence>
<feature type="compositionally biased region" description="Polar residues" evidence="1">
    <location>
        <begin position="252"/>
        <end position="266"/>
    </location>
</feature>
<name>A0A6A6KSB1_HEVBR</name>
<gene>
    <name evidence="2" type="ORF">GH714_020262</name>
</gene>
<keyword evidence="3" id="KW-1185">Reference proteome</keyword>
<evidence type="ECO:0000256" key="1">
    <source>
        <dbReference type="SAM" id="MobiDB-lite"/>
    </source>
</evidence>
<accession>A0A6A6KSB1</accession>
<feature type="compositionally biased region" description="Basic and acidic residues" evidence="1">
    <location>
        <begin position="276"/>
        <end position="287"/>
    </location>
</feature>
<comment type="caution">
    <text evidence="2">The sequence shown here is derived from an EMBL/GenBank/DDBJ whole genome shotgun (WGS) entry which is preliminary data.</text>
</comment>
<protein>
    <submittedName>
        <fullName evidence="2">Uncharacterized protein</fullName>
    </submittedName>
</protein>
<dbReference type="EMBL" id="JAAGAX010000015">
    <property type="protein sequence ID" value="KAF2291125.1"/>
    <property type="molecule type" value="Genomic_DNA"/>
</dbReference>
<feature type="region of interest" description="Disordered" evidence="1">
    <location>
        <begin position="145"/>
        <end position="166"/>
    </location>
</feature>
<feature type="region of interest" description="Disordered" evidence="1">
    <location>
        <begin position="1090"/>
        <end position="1122"/>
    </location>
</feature>
<dbReference type="Proteomes" id="UP000467840">
    <property type="component" value="Chromosome 2"/>
</dbReference>
<proteinExistence type="predicted"/>